<dbReference type="SMART" id="SM00382">
    <property type="entry name" value="AAA"/>
    <property type="match status" value="1"/>
</dbReference>
<keyword evidence="3" id="KW-1003">Cell membrane</keyword>
<keyword evidence="5" id="KW-0547">Nucleotide-binding</keyword>
<dbReference type="GO" id="GO:0016887">
    <property type="term" value="F:ATP hydrolysis activity"/>
    <property type="evidence" value="ECO:0007669"/>
    <property type="project" value="InterPro"/>
</dbReference>
<feature type="domain" description="ABC transporter" evidence="10">
    <location>
        <begin position="331"/>
        <end position="564"/>
    </location>
</feature>
<feature type="transmembrane region" description="Helical" evidence="9">
    <location>
        <begin position="136"/>
        <end position="154"/>
    </location>
</feature>
<dbReference type="SUPFAM" id="SSF90123">
    <property type="entry name" value="ABC transporter transmembrane region"/>
    <property type="match status" value="1"/>
</dbReference>
<dbReference type="InterPro" id="IPR003439">
    <property type="entry name" value="ABC_transporter-like_ATP-bd"/>
</dbReference>
<evidence type="ECO:0000313" key="13">
    <source>
        <dbReference type="Proteomes" id="UP000823918"/>
    </source>
</evidence>
<dbReference type="CDD" id="cd18781">
    <property type="entry name" value="ABC_6TM_AarD_CydDC_like"/>
    <property type="match status" value="1"/>
</dbReference>
<dbReference type="InterPro" id="IPR003593">
    <property type="entry name" value="AAA+_ATPase"/>
</dbReference>
<dbReference type="Pfam" id="PF00005">
    <property type="entry name" value="ABC_tran"/>
    <property type="match status" value="1"/>
</dbReference>
<dbReference type="InterPro" id="IPR036640">
    <property type="entry name" value="ABC1_TM_sf"/>
</dbReference>
<keyword evidence="7 9" id="KW-1133">Transmembrane helix</keyword>
<dbReference type="Proteomes" id="UP000823918">
    <property type="component" value="Unassembled WGS sequence"/>
</dbReference>
<dbReference type="PANTHER" id="PTHR24221">
    <property type="entry name" value="ATP-BINDING CASSETTE SUB-FAMILY B"/>
    <property type="match status" value="1"/>
</dbReference>
<comment type="caution">
    <text evidence="12">The sequence shown here is derived from an EMBL/GenBank/DDBJ whole genome shotgun (WGS) entry which is preliminary data.</text>
</comment>
<feature type="domain" description="ABC transmembrane type-1" evidence="11">
    <location>
        <begin position="42"/>
        <end position="300"/>
    </location>
</feature>
<dbReference type="GO" id="GO:0005886">
    <property type="term" value="C:plasma membrane"/>
    <property type="evidence" value="ECO:0007669"/>
    <property type="project" value="UniProtKB-SubCell"/>
</dbReference>
<dbReference type="PROSITE" id="PS00211">
    <property type="entry name" value="ABC_TRANSPORTER_1"/>
    <property type="match status" value="1"/>
</dbReference>
<feature type="transmembrane region" description="Helical" evidence="9">
    <location>
        <begin position="265"/>
        <end position="286"/>
    </location>
</feature>
<dbReference type="PANTHER" id="PTHR24221:SF654">
    <property type="entry name" value="ATP-BINDING CASSETTE SUB-FAMILY B MEMBER 6"/>
    <property type="match status" value="1"/>
</dbReference>
<evidence type="ECO:0000256" key="1">
    <source>
        <dbReference type="ARBA" id="ARBA00004651"/>
    </source>
</evidence>
<comment type="subcellular location">
    <subcellularLocation>
        <location evidence="1">Cell membrane</location>
        <topology evidence="1">Multi-pass membrane protein</topology>
    </subcellularLocation>
</comment>
<evidence type="ECO:0000256" key="5">
    <source>
        <dbReference type="ARBA" id="ARBA00022741"/>
    </source>
</evidence>
<evidence type="ECO:0000256" key="3">
    <source>
        <dbReference type="ARBA" id="ARBA00022475"/>
    </source>
</evidence>
<protein>
    <submittedName>
        <fullName evidence="12">ABC transporter ATP-binding protein/permease</fullName>
    </submittedName>
</protein>
<dbReference type="InterPro" id="IPR039421">
    <property type="entry name" value="Type_1_exporter"/>
</dbReference>
<dbReference type="Gene3D" id="1.20.1560.10">
    <property type="entry name" value="ABC transporter type 1, transmembrane domain"/>
    <property type="match status" value="1"/>
</dbReference>
<dbReference type="Gene3D" id="3.40.50.300">
    <property type="entry name" value="P-loop containing nucleotide triphosphate hydrolases"/>
    <property type="match status" value="1"/>
</dbReference>
<keyword evidence="6 12" id="KW-0067">ATP-binding</keyword>
<proteinExistence type="predicted"/>
<keyword evidence="8 9" id="KW-0472">Membrane</keyword>
<gene>
    <name evidence="12" type="ORF">H9698_07280</name>
</gene>
<dbReference type="Pfam" id="PF00664">
    <property type="entry name" value="ABC_membrane"/>
    <property type="match status" value="1"/>
</dbReference>
<reference evidence="12" key="2">
    <citation type="submission" date="2021-04" db="EMBL/GenBank/DDBJ databases">
        <authorList>
            <person name="Gilroy R."/>
        </authorList>
    </citation>
    <scope>NUCLEOTIDE SEQUENCE</scope>
    <source>
        <strain evidence="12">5933</strain>
    </source>
</reference>
<evidence type="ECO:0000256" key="9">
    <source>
        <dbReference type="SAM" id="Phobius"/>
    </source>
</evidence>
<feature type="transmembrane region" description="Helical" evidence="9">
    <location>
        <begin position="160"/>
        <end position="179"/>
    </location>
</feature>
<evidence type="ECO:0000256" key="6">
    <source>
        <dbReference type="ARBA" id="ARBA00022840"/>
    </source>
</evidence>
<dbReference type="GO" id="GO:0034040">
    <property type="term" value="F:ATPase-coupled lipid transmembrane transporter activity"/>
    <property type="evidence" value="ECO:0007669"/>
    <property type="project" value="TreeGrafter"/>
</dbReference>
<dbReference type="SUPFAM" id="SSF52540">
    <property type="entry name" value="P-loop containing nucleoside triphosphate hydrolases"/>
    <property type="match status" value="1"/>
</dbReference>
<dbReference type="FunFam" id="3.40.50.300:FF:000854">
    <property type="entry name" value="Multidrug ABC transporter ATP-binding protein"/>
    <property type="match status" value="1"/>
</dbReference>
<evidence type="ECO:0000259" key="11">
    <source>
        <dbReference type="PROSITE" id="PS50929"/>
    </source>
</evidence>
<dbReference type="GO" id="GO:0140359">
    <property type="term" value="F:ABC-type transporter activity"/>
    <property type="evidence" value="ECO:0007669"/>
    <property type="project" value="InterPro"/>
</dbReference>
<reference evidence="12" key="1">
    <citation type="journal article" date="2021" name="PeerJ">
        <title>Extensive microbial diversity within the chicken gut microbiome revealed by metagenomics and culture.</title>
        <authorList>
            <person name="Gilroy R."/>
            <person name="Ravi A."/>
            <person name="Getino M."/>
            <person name="Pursley I."/>
            <person name="Horton D.L."/>
            <person name="Alikhan N.F."/>
            <person name="Baker D."/>
            <person name="Gharbi K."/>
            <person name="Hall N."/>
            <person name="Watson M."/>
            <person name="Adriaenssens E.M."/>
            <person name="Foster-Nyarko E."/>
            <person name="Jarju S."/>
            <person name="Secka A."/>
            <person name="Antonio M."/>
            <person name="Oren A."/>
            <person name="Chaudhuri R.R."/>
            <person name="La Ragione R."/>
            <person name="Hildebrand F."/>
            <person name="Pallen M.J."/>
        </authorList>
    </citation>
    <scope>NUCLEOTIDE SEQUENCE</scope>
    <source>
        <strain evidence="12">5933</strain>
    </source>
</reference>
<organism evidence="12 13">
    <name type="scientific">Candidatus Ruthenibacterium merdavium</name>
    <dbReference type="NCBI Taxonomy" id="2838752"/>
    <lineage>
        <taxon>Bacteria</taxon>
        <taxon>Bacillati</taxon>
        <taxon>Bacillota</taxon>
        <taxon>Clostridia</taxon>
        <taxon>Eubacteriales</taxon>
        <taxon>Oscillospiraceae</taxon>
        <taxon>Ruthenibacterium</taxon>
    </lineage>
</organism>
<evidence type="ECO:0000256" key="7">
    <source>
        <dbReference type="ARBA" id="ARBA00022989"/>
    </source>
</evidence>
<name>A0A9D2Q608_9FIRM</name>
<dbReference type="GO" id="GO:0005524">
    <property type="term" value="F:ATP binding"/>
    <property type="evidence" value="ECO:0007669"/>
    <property type="project" value="UniProtKB-KW"/>
</dbReference>
<keyword evidence="4 9" id="KW-0812">Transmembrane</keyword>
<accession>A0A9D2Q608</accession>
<sequence>MMLQKRLIQMVPGAKKHIAANIALQWLSLLANIALTACVCLFLSGLLTGQEMSVLPSALFCFSMAALRFVCIRMASWQGYLSCRNVKHILRDAIYQKLLRLGPSYAQQTATSEIVQVACEGVEQLETYFSSYLPQLFYSLIAPITLFAVLSFFYFPAALVLFLCVPLIPVSIALVQTFAKKLLAKYWGQYTALGDHFLENLQGLTTLKIYQTDGLRHELMNEQAENFRRITMKVLTMQLNSITIMDLVAFGGSAVGIILAVRAFAAGTVGFAACLLMILLSAEFFLPMRLLGSFFHIAMNGMAASDKIFRLLDLPEPEQKTCDTALRSYDIQLTNVSFSYDGERQILSGVSLDIAENQLTALVGKSGCGKSTVCSLVTGVKEGFTGNITLGGAELSGLSREMLAKTVTTVGSAVHLFKGSVRSNLSIANPGADDSALWEVLERVDLADFLRGENGLDTEVLERGANFSGGQRQRLALARALLHDTPIYIFDEATSNIDVESEEIIMQEIRRMAYKKTVLFISHRLANVTCADRIYALENGRVCESGTHEQLLQKDGPYRRLWTLQKELEEVGMEESA</sequence>
<dbReference type="InterPro" id="IPR027417">
    <property type="entry name" value="P-loop_NTPase"/>
</dbReference>
<dbReference type="PROSITE" id="PS50929">
    <property type="entry name" value="ABC_TM1F"/>
    <property type="match status" value="1"/>
</dbReference>
<evidence type="ECO:0000256" key="8">
    <source>
        <dbReference type="ARBA" id="ARBA00023136"/>
    </source>
</evidence>
<dbReference type="EMBL" id="DWWA01000037">
    <property type="protein sequence ID" value="HJC72578.1"/>
    <property type="molecule type" value="Genomic_DNA"/>
</dbReference>
<feature type="transmembrane region" description="Helical" evidence="9">
    <location>
        <begin position="239"/>
        <end position="259"/>
    </location>
</feature>
<keyword evidence="2" id="KW-0813">Transport</keyword>
<feature type="transmembrane region" description="Helical" evidence="9">
    <location>
        <begin position="21"/>
        <end position="47"/>
    </location>
</feature>
<dbReference type="AlphaFoldDB" id="A0A9D2Q608"/>
<dbReference type="PROSITE" id="PS50893">
    <property type="entry name" value="ABC_TRANSPORTER_2"/>
    <property type="match status" value="1"/>
</dbReference>
<dbReference type="InterPro" id="IPR017871">
    <property type="entry name" value="ABC_transporter-like_CS"/>
</dbReference>
<evidence type="ECO:0000313" key="12">
    <source>
        <dbReference type="EMBL" id="HJC72578.1"/>
    </source>
</evidence>
<evidence type="ECO:0000256" key="4">
    <source>
        <dbReference type="ARBA" id="ARBA00022692"/>
    </source>
</evidence>
<evidence type="ECO:0000259" key="10">
    <source>
        <dbReference type="PROSITE" id="PS50893"/>
    </source>
</evidence>
<evidence type="ECO:0000256" key="2">
    <source>
        <dbReference type="ARBA" id="ARBA00022448"/>
    </source>
</evidence>
<dbReference type="InterPro" id="IPR011527">
    <property type="entry name" value="ABC1_TM_dom"/>
</dbReference>